<dbReference type="OrthoDB" id="1470350at2759"/>
<sequence>MALPTLPLKWLALAKHQENLFYQYPFVFTLIFISFTFILLKLITGSFSEKLNLPPSPPRLPILGNIHQLGLLLHRSLHNLSQKYGPLMYLRLGYSDVLVVSSAEMAREIKINHEIPFGNRPSTTSTRMLFYGPKDMAFSPYGDYWRQVRKISVLEIFSNKKVDSFKSVREEEVALLINKISNLASMKTPVNITESVINVVNDIMWAMAELVNNPHVMQKAREEVRRVVGKKNKVEEEDIQQMEFLKGVVKESLRLHPPAALLPMETSTITNVNGYHIPAKTKVHINIWSIHMDPNLWERPEEFIPERFINSPINFSGQDFKYIPFGSGRRICPGILFGTTAVELVIANLLYWFDWETPGGEKLDMAESFGLSVIKKLPYQLLPIPISHLG</sequence>
<feature type="binding site" description="axial binding residue" evidence="8">
    <location>
        <position position="332"/>
    </location>
    <ligand>
        <name>heme</name>
        <dbReference type="ChEBI" id="CHEBI:30413"/>
    </ligand>
    <ligandPart>
        <name>Fe</name>
        <dbReference type="ChEBI" id="CHEBI:18248"/>
    </ligandPart>
</feature>
<keyword evidence="10" id="KW-1133">Transmembrane helix</keyword>
<accession>A0A2G5E5H8</accession>
<feature type="transmembrane region" description="Helical" evidence="10">
    <location>
        <begin position="331"/>
        <end position="353"/>
    </location>
</feature>
<evidence type="ECO:0000256" key="7">
    <source>
        <dbReference type="ARBA" id="ARBA00023033"/>
    </source>
</evidence>
<dbReference type="InterPro" id="IPR002403">
    <property type="entry name" value="Cyt_P450_E_grp-IV"/>
</dbReference>
<dbReference type="InterPro" id="IPR036396">
    <property type="entry name" value="Cyt_P450_sf"/>
</dbReference>
<dbReference type="PROSITE" id="PS00086">
    <property type="entry name" value="CYTOCHROME_P450"/>
    <property type="match status" value="1"/>
</dbReference>
<proteinExistence type="inferred from homology"/>
<dbReference type="EMBL" id="KZ305029">
    <property type="protein sequence ID" value="PIA50807.1"/>
    <property type="molecule type" value="Genomic_DNA"/>
</dbReference>
<organism evidence="11 12">
    <name type="scientific">Aquilegia coerulea</name>
    <name type="common">Rocky mountain columbine</name>
    <dbReference type="NCBI Taxonomy" id="218851"/>
    <lineage>
        <taxon>Eukaryota</taxon>
        <taxon>Viridiplantae</taxon>
        <taxon>Streptophyta</taxon>
        <taxon>Embryophyta</taxon>
        <taxon>Tracheophyta</taxon>
        <taxon>Spermatophyta</taxon>
        <taxon>Magnoliopsida</taxon>
        <taxon>Ranunculales</taxon>
        <taxon>Ranunculaceae</taxon>
        <taxon>Thalictroideae</taxon>
        <taxon>Aquilegia</taxon>
    </lineage>
</organism>
<dbReference type="PANTHER" id="PTHR47955">
    <property type="entry name" value="CYTOCHROME P450 FAMILY 71 PROTEIN"/>
    <property type="match status" value="1"/>
</dbReference>
<dbReference type="InterPro" id="IPR001128">
    <property type="entry name" value="Cyt_P450"/>
</dbReference>
<dbReference type="PANTHER" id="PTHR47955:SF15">
    <property type="entry name" value="CYTOCHROME P450 71A2-LIKE"/>
    <property type="match status" value="1"/>
</dbReference>
<dbReference type="GO" id="GO:0016705">
    <property type="term" value="F:oxidoreductase activity, acting on paired donors, with incorporation or reduction of molecular oxygen"/>
    <property type="evidence" value="ECO:0007669"/>
    <property type="project" value="InterPro"/>
</dbReference>
<gene>
    <name evidence="11" type="ORF">AQUCO_01200218v1</name>
</gene>
<keyword evidence="10" id="KW-0812">Transmembrane</keyword>
<evidence type="ECO:0000256" key="8">
    <source>
        <dbReference type="PIRSR" id="PIRSR602403-1"/>
    </source>
</evidence>
<name>A0A2G5E5H8_AQUCA</name>
<dbReference type="InterPro" id="IPR017972">
    <property type="entry name" value="Cyt_P450_CS"/>
</dbReference>
<keyword evidence="7 9" id="KW-0503">Monooxygenase</keyword>
<dbReference type="FunFam" id="1.10.630.10:FF:000126">
    <property type="entry name" value="Predicted protein"/>
    <property type="match status" value="1"/>
</dbReference>
<dbReference type="AlphaFoldDB" id="A0A2G5E5H8"/>
<protein>
    <recommendedName>
        <fullName evidence="13">Cytochrome P450</fullName>
    </recommendedName>
</protein>
<dbReference type="InParanoid" id="A0A2G5E5H8"/>
<dbReference type="Pfam" id="PF00067">
    <property type="entry name" value="p450"/>
    <property type="match status" value="1"/>
</dbReference>
<evidence type="ECO:0000256" key="3">
    <source>
        <dbReference type="ARBA" id="ARBA00022617"/>
    </source>
</evidence>
<evidence type="ECO:0000313" key="11">
    <source>
        <dbReference type="EMBL" id="PIA50807.1"/>
    </source>
</evidence>
<evidence type="ECO:0000256" key="2">
    <source>
        <dbReference type="ARBA" id="ARBA00010617"/>
    </source>
</evidence>
<evidence type="ECO:0000256" key="4">
    <source>
        <dbReference type="ARBA" id="ARBA00022723"/>
    </source>
</evidence>
<keyword evidence="6 8" id="KW-0408">Iron</keyword>
<evidence type="ECO:0000313" key="12">
    <source>
        <dbReference type="Proteomes" id="UP000230069"/>
    </source>
</evidence>
<dbReference type="Proteomes" id="UP000230069">
    <property type="component" value="Unassembled WGS sequence"/>
</dbReference>
<keyword evidence="10" id="KW-0472">Membrane</keyword>
<dbReference type="GO" id="GO:0044550">
    <property type="term" value="P:secondary metabolite biosynthetic process"/>
    <property type="evidence" value="ECO:0007669"/>
    <property type="project" value="UniProtKB-ARBA"/>
</dbReference>
<evidence type="ECO:0000256" key="10">
    <source>
        <dbReference type="SAM" id="Phobius"/>
    </source>
</evidence>
<dbReference type="GO" id="GO:0005506">
    <property type="term" value="F:iron ion binding"/>
    <property type="evidence" value="ECO:0007669"/>
    <property type="project" value="InterPro"/>
</dbReference>
<keyword evidence="3 8" id="KW-0349">Heme</keyword>
<dbReference type="GO" id="GO:0020037">
    <property type="term" value="F:heme binding"/>
    <property type="evidence" value="ECO:0007669"/>
    <property type="project" value="InterPro"/>
</dbReference>
<comment type="similarity">
    <text evidence="2 9">Belongs to the cytochrome P450 family.</text>
</comment>
<dbReference type="Gene3D" id="1.10.630.10">
    <property type="entry name" value="Cytochrome P450"/>
    <property type="match status" value="2"/>
</dbReference>
<keyword evidence="4 8" id="KW-0479">Metal-binding</keyword>
<keyword evidence="5 9" id="KW-0560">Oxidoreductase</keyword>
<comment type="cofactor">
    <cofactor evidence="1 8">
        <name>heme</name>
        <dbReference type="ChEBI" id="CHEBI:30413"/>
    </cofactor>
</comment>
<evidence type="ECO:0000256" key="6">
    <source>
        <dbReference type="ARBA" id="ARBA00023004"/>
    </source>
</evidence>
<dbReference type="PRINTS" id="PR00465">
    <property type="entry name" value="EP450IV"/>
</dbReference>
<dbReference type="SUPFAM" id="SSF48264">
    <property type="entry name" value="Cytochrome P450"/>
    <property type="match status" value="1"/>
</dbReference>
<reference evidence="11 12" key="1">
    <citation type="submission" date="2017-09" db="EMBL/GenBank/DDBJ databases">
        <title>WGS assembly of Aquilegia coerulea Goldsmith.</title>
        <authorList>
            <person name="Hodges S."/>
            <person name="Kramer E."/>
            <person name="Nordborg M."/>
            <person name="Tomkins J."/>
            <person name="Borevitz J."/>
            <person name="Derieg N."/>
            <person name="Yan J."/>
            <person name="Mihaltcheva S."/>
            <person name="Hayes R.D."/>
            <person name="Rokhsar D."/>
        </authorList>
    </citation>
    <scope>NUCLEOTIDE SEQUENCE [LARGE SCALE GENOMIC DNA]</scope>
    <source>
        <strain evidence="12">cv. Goldsmith</strain>
    </source>
</reference>
<evidence type="ECO:0000256" key="5">
    <source>
        <dbReference type="ARBA" id="ARBA00023002"/>
    </source>
</evidence>
<evidence type="ECO:0008006" key="13">
    <source>
        <dbReference type="Google" id="ProtNLM"/>
    </source>
</evidence>
<dbReference type="GO" id="GO:0004497">
    <property type="term" value="F:monooxygenase activity"/>
    <property type="evidence" value="ECO:0007669"/>
    <property type="project" value="UniProtKB-KW"/>
</dbReference>
<evidence type="ECO:0000256" key="1">
    <source>
        <dbReference type="ARBA" id="ARBA00001971"/>
    </source>
</evidence>
<evidence type="ECO:0000256" key="9">
    <source>
        <dbReference type="RuleBase" id="RU000461"/>
    </source>
</evidence>
<dbReference type="STRING" id="218851.A0A2G5E5H8"/>
<feature type="transmembrane region" description="Helical" evidence="10">
    <location>
        <begin position="20"/>
        <end position="40"/>
    </location>
</feature>
<dbReference type="PRINTS" id="PR00385">
    <property type="entry name" value="P450"/>
</dbReference>
<keyword evidence="12" id="KW-1185">Reference proteome</keyword>